<evidence type="ECO:0000313" key="1">
    <source>
        <dbReference type="EMBL" id="QRO48857.1"/>
    </source>
</evidence>
<gene>
    <name evidence="1" type="ORF">I6J59_13030</name>
</gene>
<dbReference type="EMBL" id="CP069450">
    <property type="protein sequence ID" value="QRO48857.1"/>
    <property type="molecule type" value="Genomic_DNA"/>
</dbReference>
<dbReference type="GeneID" id="93098519"/>
<dbReference type="Pfam" id="PF14055">
    <property type="entry name" value="NVEALA"/>
    <property type="match status" value="1"/>
</dbReference>
<dbReference type="InterPro" id="IPR025905">
    <property type="entry name" value="NVEALA"/>
</dbReference>
<sequence>MRKKILSIVAILGIAVMTAINVNLSSNTNFSNLMLRNIEALADGEGGTPGSMTEAEFAKLGCRATVNPNDRCKANNGYNYTFAVRI</sequence>
<dbReference type="RefSeq" id="WP_034503109.1">
    <property type="nucleotide sequence ID" value="NZ_CAJKXH010000030.1"/>
</dbReference>
<evidence type="ECO:0000313" key="2">
    <source>
        <dbReference type="Proteomes" id="UP000654720"/>
    </source>
</evidence>
<dbReference type="Proteomes" id="UP000654720">
    <property type="component" value="Chromosome"/>
</dbReference>
<accession>A0ABX7H1I2</accession>
<proteinExistence type="predicted"/>
<protein>
    <recommendedName>
        <fullName evidence="3">NVEALA protein</fullName>
    </recommendedName>
</protein>
<evidence type="ECO:0008006" key="3">
    <source>
        <dbReference type="Google" id="ProtNLM"/>
    </source>
</evidence>
<keyword evidence="2" id="KW-1185">Reference proteome</keyword>
<reference evidence="1 2" key="1">
    <citation type="submission" date="2021-02" db="EMBL/GenBank/DDBJ databases">
        <title>FDA dAtabase for Regulatory Grade micrObial Sequences (FDA-ARGOS): Supporting development and validation of Infectious Disease Dx tests.</title>
        <authorList>
            <person name="Carlson P."/>
            <person name="Fischbach M."/>
            <person name="Hastie J."/>
            <person name="Bilen M."/>
            <person name="Cheng A."/>
            <person name="Tallon L."/>
            <person name="Sadzewicz L."/>
            <person name="Zhao X."/>
            <person name="Boylan J."/>
            <person name="Ott S."/>
            <person name="Bowen H."/>
            <person name="Vavikolanu K."/>
            <person name="Mehta A."/>
            <person name="Aluvathingal J."/>
            <person name="Nadendla S."/>
            <person name="Yan Y."/>
            <person name="Sichtig H."/>
        </authorList>
    </citation>
    <scope>NUCLEOTIDE SEQUENCE [LARGE SCALE GENOMIC DNA]</scope>
    <source>
        <strain evidence="1 2">FDAARGOS_1229</strain>
    </source>
</reference>
<name>A0ABX7H1I2_9BACT</name>
<organism evidence="1 2">
    <name type="scientific">Butyricimonas virosa</name>
    <dbReference type="NCBI Taxonomy" id="544645"/>
    <lineage>
        <taxon>Bacteria</taxon>
        <taxon>Pseudomonadati</taxon>
        <taxon>Bacteroidota</taxon>
        <taxon>Bacteroidia</taxon>
        <taxon>Bacteroidales</taxon>
        <taxon>Odoribacteraceae</taxon>
        <taxon>Butyricimonas</taxon>
    </lineage>
</organism>